<protein>
    <submittedName>
        <fullName evidence="1">Uncharacterized protein</fullName>
    </submittedName>
</protein>
<reference evidence="1 2" key="1">
    <citation type="submission" date="2020-04" db="EMBL/GenBank/DDBJ databases">
        <title>Phylogenetic Diversity and Antibacterial Activity against Ralstonia solanacearum of Endophytic Actinomycete Isolated from Moss.</title>
        <authorList>
            <person name="Zhuang X."/>
        </authorList>
    </citation>
    <scope>NUCLEOTIDE SEQUENCE [LARGE SCALE GENOMIC DNA]</scope>
    <source>
        <strain evidence="1 2">LD120</strain>
    </source>
</reference>
<keyword evidence="2" id="KW-1185">Reference proteome</keyword>
<comment type="caution">
    <text evidence="1">The sequence shown here is derived from an EMBL/GenBank/DDBJ whole genome shotgun (WGS) entry which is preliminary data.</text>
</comment>
<proteinExistence type="predicted"/>
<evidence type="ECO:0000313" key="2">
    <source>
        <dbReference type="Proteomes" id="UP000772196"/>
    </source>
</evidence>
<gene>
    <name evidence="1" type="ORF">HFV08_04415</name>
</gene>
<accession>A0ABX1GWN3</accession>
<evidence type="ECO:0000313" key="1">
    <source>
        <dbReference type="EMBL" id="NKI40506.1"/>
    </source>
</evidence>
<dbReference type="EMBL" id="JAAWWP010000002">
    <property type="protein sequence ID" value="NKI40506.1"/>
    <property type="molecule type" value="Genomic_DNA"/>
</dbReference>
<sequence>MGYWGYYVVGRSPRPLADCASLRAVRPELTLLEDRAADWQVWECPAAGEAAPRIGSMNRLARETGAPALFGYVLDSDCVVVEAAAPGSGAWSACLAPAAMAAHLGEDARVLEDYFLPPGDAARRAVAWAAEAGFTVPSAPLLEALTAVAEPSAETHFFRFLDLLGVVER</sequence>
<dbReference type="Proteomes" id="UP000772196">
    <property type="component" value="Unassembled WGS sequence"/>
</dbReference>
<dbReference type="RefSeq" id="WP_168536066.1">
    <property type="nucleotide sequence ID" value="NZ_JAAWWP010000002.1"/>
</dbReference>
<name>A0ABX1GWN3_9ACTN</name>
<organism evidence="1 2">
    <name type="scientific">Streptomyces physcomitrii</name>
    <dbReference type="NCBI Taxonomy" id="2724184"/>
    <lineage>
        <taxon>Bacteria</taxon>
        <taxon>Bacillati</taxon>
        <taxon>Actinomycetota</taxon>
        <taxon>Actinomycetes</taxon>
        <taxon>Kitasatosporales</taxon>
        <taxon>Streptomycetaceae</taxon>
        <taxon>Streptomyces</taxon>
    </lineage>
</organism>